<reference evidence="2 3" key="1">
    <citation type="submission" date="2016-11" db="EMBL/GenBank/DDBJ databases">
        <title>The macronuclear genome of Stentor coeruleus: a giant cell with tiny introns.</title>
        <authorList>
            <person name="Slabodnick M."/>
            <person name="Ruby J.G."/>
            <person name="Reiff S.B."/>
            <person name="Swart E.C."/>
            <person name="Gosai S."/>
            <person name="Prabakaran S."/>
            <person name="Witkowska E."/>
            <person name="Larue G.E."/>
            <person name="Fisher S."/>
            <person name="Freeman R.M."/>
            <person name="Gunawardena J."/>
            <person name="Chu W."/>
            <person name="Stover N.A."/>
            <person name="Gregory B.D."/>
            <person name="Nowacki M."/>
            <person name="Derisi J."/>
            <person name="Roy S.W."/>
            <person name="Marshall W.F."/>
            <person name="Sood P."/>
        </authorList>
    </citation>
    <scope>NUCLEOTIDE SEQUENCE [LARGE SCALE GENOMIC DNA]</scope>
    <source>
        <strain evidence="2">WM001</strain>
    </source>
</reference>
<organism evidence="2 3">
    <name type="scientific">Stentor coeruleus</name>
    <dbReference type="NCBI Taxonomy" id="5963"/>
    <lineage>
        <taxon>Eukaryota</taxon>
        <taxon>Sar</taxon>
        <taxon>Alveolata</taxon>
        <taxon>Ciliophora</taxon>
        <taxon>Postciliodesmatophora</taxon>
        <taxon>Heterotrichea</taxon>
        <taxon>Heterotrichida</taxon>
        <taxon>Stentoridae</taxon>
        <taxon>Stentor</taxon>
    </lineage>
</organism>
<evidence type="ECO:0000313" key="3">
    <source>
        <dbReference type="Proteomes" id="UP000187209"/>
    </source>
</evidence>
<comment type="caution">
    <text evidence="2">The sequence shown here is derived from an EMBL/GenBank/DDBJ whole genome shotgun (WGS) entry which is preliminary data.</text>
</comment>
<gene>
    <name evidence="2" type="ORF">SteCoe_22124</name>
</gene>
<dbReference type="AlphaFoldDB" id="A0A1R2BN75"/>
<accession>A0A1R2BN75</accession>
<feature type="coiled-coil region" evidence="1">
    <location>
        <begin position="262"/>
        <end position="296"/>
    </location>
</feature>
<dbReference type="OrthoDB" id="296846at2759"/>
<dbReference type="EMBL" id="MPUH01000537">
    <property type="protein sequence ID" value="OMJ78150.1"/>
    <property type="molecule type" value="Genomic_DNA"/>
</dbReference>
<keyword evidence="3" id="KW-1185">Reference proteome</keyword>
<feature type="coiled-coil region" evidence="1">
    <location>
        <begin position="143"/>
        <end position="209"/>
    </location>
</feature>
<evidence type="ECO:0000256" key="1">
    <source>
        <dbReference type="SAM" id="Coils"/>
    </source>
</evidence>
<feature type="coiled-coil region" evidence="1">
    <location>
        <begin position="343"/>
        <end position="384"/>
    </location>
</feature>
<proteinExistence type="predicted"/>
<protein>
    <submittedName>
        <fullName evidence="2">Uncharacterized protein</fullName>
    </submittedName>
</protein>
<keyword evidence="1" id="KW-0175">Coiled coil</keyword>
<sequence>MKTVKLKPLYLKNTDILIQPPDFLTESFDNTLKNNSPIPMSSIENLTSLLRGRSFKPVNTVGNRFLSEEKDSVEKLSFFKERARRHTRSPLTKRYTFRRTLSNLANVDGSTIVQSTKRIEEAKETPTFESLLRSLTSTDRARRKTIEQEMHKYTESNKTYESNLAIKMQHLELNQDINTRQISKVKLEIENYKNQMIQLEKEYKDSMNSITLQNTEQALSAFKVNGKKKTNMEVKEDREYFTLKQRIRTLKSDIHTKFIENLENSQRVLAQYKLQLETLQENKKIMIKEKREMQEILISFYCKTLKDGMDLREDGIKWCIKATWKLSQPIPFRSFPKFLDDESAQFLLRTSQLELEIENLKEKLDKYREQIKKDSSQNRLAKTQKELFNVIRSRLKQITQKSQFLNSNTTVTEDTLSTSYFDTSCDKYTDISSLKVQIREKEKLKSILTDQEIKRVVQNYKPEADNNIGIMHIIRALVGDKVRVYRAMASSIKNN</sequence>
<name>A0A1R2BN75_9CILI</name>
<dbReference type="Proteomes" id="UP000187209">
    <property type="component" value="Unassembled WGS sequence"/>
</dbReference>
<evidence type="ECO:0000313" key="2">
    <source>
        <dbReference type="EMBL" id="OMJ78150.1"/>
    </source>
</evidence>